<dbReference type="GO" id="GO:0008173">
    <property type="term" value="F:RNA methyltransferase activity"/>
    <property type="evidence" value="ECO:0007669"/>
    <property type="project" value="InterPro"/>
</dbReference>
<dbReference type="PANTHER" id="PTHR30544:SF5">
    <property type="entry name" value="RADICAL SAM CORE DOMAIN-CONTAINING PROTEIN"/>
    <property type="match status" value="1"/>
</dbReference>
<dbReference type="InterPro" id="IPR013785">
    <property type="entry name" value="Aldolase_TIM"/>
</dbReference>
<keyword evidence="4" id="KW-0963">Cytoplasm</keyword>
<accession>A0A2M7XCE4</accession>
<evidence type="ECO:0000256" key="9">
    <source>
        <dbReference type="ARBA" id="ARBA00023004"/>
    </source>
</evidence>
<dbReference type="InterPro" id="IPR004383">
    <property type="entry name" value="rRNA_lsu_MTrfase_RlmN/Cfr"/>
</dbReference>
<dbReference type="AlphaFoldDB" id="A0A2M7XCE4"/>
<keyword evidence="5 12" id="KW-0489">Methyltransferase</keyword>
<reference evidence="13" key="1">
    <citation type="submission" date="2017-09" db="EMBL/GenBank/DDBJ databases">
        <title>Depth-based differentiation of microbial function through sediment-hosted aquifers and enrichment of novel symbionts in the deep terrestrial subsurface.</title>
        <authorList>
            <person name="Probst A.J."/>
            <person name="Ladd B."/>
            <person name="Jarett J.K."/>
            <person name="Geller-Mcgrath D.E."/>
            <person name="Sieber C.M.K."/>
            <person name="Emerson J.B."/>
            <person name="Anantharaman K."/>
            <person name="Thomas B.C."/>
            <person name="Malmstrom R."/>
            <person name="Stieglmeier M."/>
            <person name="Klingl A."/>
            <person name="Woyke T."/>
            <person name="Ryan C.M."/>
            <person name="Banfield J.F."/>
        </authorList>
    </citation>
    <scope>NUCLEOTIDE SEQUENCE [LARGE SCALE GENOMIC DNA]</scope>
</reference>
<comment type="cofactor">
    <cofactor evidence="1">
        <name>[4Fe-4S] cluster</name>
        <dbReference type="ChEBI" id="CHEBI:49883"/>
    </cofactor>
</comment>
<dbReference type="PROSITE" id="PS51918">
    <property type="entry name" value="RADICAL_SAM"/>
    <property type="match status" value="1"/>
</dbReference>
<dbReference type="GO" id="GO:0051539">
    <property type="term" value="F:4 iron, 4 sulfur cluster binding"/>
    <property type="evidence" value="ECO:0007669"/>
    <property type="project" value="UniProtKB-KW"/>
</dbReference>
<feature type="domain" description="Radical SAM core" evidence="11">
    <location>
        <begin position="92"/>
        <end position="331"/>
    </location>
</feature>
<dbReference type="GO" id="GO:0030488">
    <property type="term" value="P:tRNA methylation"/>
    <property type="evidence" value="ECO:0007669"/>
    <property type="project" value="TreeGrafter"/>
</dbReference>
<dbReference type="SFLD" id="SFLDG01062">
    <property type="entry name" value="methyltransferase_(Class_A)"/>
    <property type="match status" value="1"/>
</dbReference>
<dbReference type="Pfam" id="PF04055">
    <property type="entry name" value="Radical_SAM"/>
    <property type="match status" value="1"/>
</dbReference>
<evidence type="ECO:0000313" key="13">
    <source>
        <dbReference type="Proteomes" id="UP000229385"/>
    </source>
</evidence>
<keyword evidence="9" id="KW-0408">Iron</keyword>
<dbReference type="GO" id="GO:0005737">
    <property type="term" value="C:cytoplasm"/>
    <property type="evidence" value="ECO:0007669"/>
    <property type="project" value="UniProtKB-SubCell"/>
</dbReference>
<evidence type="ECO:0000256" key="2">
    <source>
        <dbReference type="ARBA" id="ARBA00004496"/>
    </source>
</evidence>
<keyword evidence="7" id="KW-0949">S-adenosyl-L-methionine</keyword>
<evidence type="ECO:0000256" key="10">
    <source>
        <dbReference type="ARBA" id="ARBA00023014"/>
    </source>
</evidence>
<evidence type="ECO:0000256" key="8">
    <source>
        <dbReference type="ARBA" id="ARBA00022723"/>
    </source>
</evidence>
<dbReference type="EMBL" id="PFWU01000030">
    <property type="protein sequence ID" value="PJA45561.1"/>
    <property type="molecule type" value="Genomic_DNA"/>
</dbReference>
<dbReference type="InterPro" id="IPR007197">
    <property type="entry name" value="rSAM"/>
</dbReference>
<keyword evidence="3" id="KW-0004">4Fe-4S</keyword>
<keyword evidence="6 12" id="KW-0808">Transferase</keyword>
<comment type="caution">
    <text evidence="12">The sequence shown here is derived from an EMBL/GenBank/DDBJ whole genome shotgun (WGS) entry which is preliminary data.</text>
</comment>
<keyword evidence="10" id="KW-0411">Iron-sulfur</keyword>
<dbReference type="InterPro" id="IPR040072">
    <property type="entry name" value="Methyltransferase_A"/>
</dbReference>
<dbReference type="Proteomes" id="UP000229385">
    <property type="component" value="Unassembled WGS sequence"/>
</dbReference>
<protein>
    <submittedName>
        <fullName evidence="12">23S rRNA (Adenine(2503)-C(2))-methyltransferase RlmN</fullName>
    </submittedName>
</protein>
<organism evidence="12 13">
    <name type="scientific">Candidatus Uhrbacteria bacterium CG_4_9_14_3_um_filter_50_9</name>
    <dbReference type="NCBI Taxonomy" id="1975035"/>
    <lineage>
        <taxon>Bacteria</taxon>
        <taxon>Candidatus Uhriibacteriota</taxon>
    </lineage>
</organism>
<evidence type="ECO:0000256" key="3">
    <source>
        <dbReference type="ARBA" id="ARBA00022485"/>
    </source>
</evidence>
<dbReference type="InterPro" id="IPR058240">
    <property type="entry name" value="rSAM_sf"/>
</dbReference>
<dbReference type="CDD" id="cd01335">
    <property type="entry name" value="Radical_SAM"/>
    <property type="match status" value="1"/>
</dbReference>
<evidence type="ECO:0000256" key="5">
    <source>
        <dbReference type="ARBA" id="ARBA00022603"/>
    </source>
</evidence>
<evidence type="ECO:0000256" key="4">
    <source>
        <dbReference type="ARBA" id="ARBA00022490"/>
    </source>
</evidence>
<evidence type="ECO:0000313" key="12">
    <source>
        <dbReference type="EMBL" id="PJA45561.1"/>
    </source>
</evidence>
<name>A0A2M7XCE4_9BACT</name>
<evidence type="ECO:0000256" key="6">
    <source>
        <dbReference type="ARBA" id="ARBA00022679"/>
    </source>
</evidence>
<dbReference type="GO" id="GO:0046872">
    <property type="term" value="F:metal ion binding"/>
    <property type="evidence" value="ECO:0007669"/>
    <property type="project" value="UniProtKB-KW"/>
</dbReference>
<comment type="subcellular location">
    <subcellularLocation>
        <location evidence="2">Cytoplasm</location>
    </subcellularLocation>
</comment>
<dbReference type="PANTHER" id="PTHR30544">
    <property type="entry name" value="23S RRNA METHYLTRANSFERASE"/>
    <property type="match status" value="1"/>
</dbReference>
<gene>
    <name evidence="12" type="ORF">CO174_02530</name>
</gene>
<dbReference type="SUPFAM" id="SSF102114">
    <property type="entry name" value="Radical SAM enzymes"/>
    <property type="match status" value="1"/>
</dbReference>
<dbReference type="SFLD" id="SFLDF00275">
    <property type="entry name" value="adenosine_C2_methyltransferase"/>
    <property type="match status" value="1"/>
</dbReference>
<dbReference type="Gene3D" id="3.20.20.70">
    <property type="entry name" value="Aldolase class I"/>
    <property type="match status" value="1"/>
</dbReference>
<keyword evidence="8" id="KW-0479">Metal-binding</keyword>
<sequence>MSQPTRKQQFESLFPKEPSFRFKQIQKGLFSDAESWKDLTSLPAQMRESLEAIPWMSVRKEQVLISGNGDTHKALLMVEGEKEIETVLMKNPRGSWTICVSSQIGCAMRCGFCATGKMGLTRSLIADEIIDQYRFWQEYLTAHPELSQHISNIVFMGMGEPLANYENVRETLNTILEYTDIGRTRMTVSTVGVLPRLEQILTDDQWPHVRLAVSLHSAVASTRKQIVPTSYDEFLPKLEAWCHAYLEKFGNRRHHLTFEYVMLKGVNDTPLHAQALAKFVKRIGKVRVNLIPYNLTGVEFECSTPKAIEAFVKHLKSNGVTTTTRKTMGDDIAAACGQLIVLKKQ</sequence>
<dbReference type="PIRSF" id="PIRSF006004">
    <property type="entry name" value="CHP00048"/>
    <property type="match status" value="1"/>
</dbReference>
<dbReference type="GO" id="GO:0070475">
    <property type="term" value="P:rRNA base methylation"/>
    <property type="evidence" value="ECO:0007669"/>
    <property type="project" value="TreeGrafter"/>
</dbReference>
<evidence type="ECO:0000256" key="1">
    <source>
        <dbReference type="ARBA" id="ARBA00001966"/>
    </source>
</evidence>
<proteinExistence type="predicted"/>
<evidence type="ECO:0000259" key="11">
    <source>
        <dbReference type="PROSITE" id="PS51918"/>
    </source>
</evidence>
<evidence type="ECO:0000256" key="7">
    <source>
        <dbReference type="ARBA" id="ARBA00022691"/>
    </source>
</evidence>
<dbReference type="SFLD" id="SFLDS00029">
    <property type="entry name" value="Radical_SAM"/>
    <property type="match status" value="1"/>
</dbReference>